<dbReference type="Proteomes" id="UP001327560">
    <property type="component" value="Chromosome 7"/>
</dbReference>
<evidence type="ECO:0008006" key="5">
    <source>
        <dbReference type="Google" id="ProtNLM"/>
    </source>
</evidence>
<dbReference type="GO" id="GO:0098542">
    <property type="term" value="P:defense response to other organism"/>
    <property type="evidence" value="ECO:0007669"/>
    <property type="project" value="InterPro"/>
</dbReference>
<evidence type="ECO:0000313" key="3">
    <source>
        <dbReference type="EMBL" id="WOL12736.1"/>
    </source>
</evidence>
<dbReference type="AlphaFoldDB" id="A0AAQ3QKR1"/>
<sequence length="242" mass="27174">MEKTLEPFLEPGSRTPICICLISNTIMNYSLEKKKVAIDFGISIITAISLSITCFLLRHDNPSFYIQNGEIYQFNLSSCTTVPADCFLSSIMSVDVFSLNPNVRPGVYYDRLDAHSAYSGQPIILPVSRIDSYSRRGSEMFFKCTINLVLFLNVNVWSPYLLGGSVPVAPYLCDSLQQDKTAGMLLLYVKVDAKIRWKVGTWTSRHYHLEVTCPAYFAFRNTSVDGAPELQFQRMSPCSASV</sequence>
<protein>
    <recommendedName>
        <fullName evidence="5">Late embryogenesis abundant protein LEA-2 subgroup domain-containing protein</fullName>
    </recommendedName>
</protein>
<dbReference type="InterPro" id="IPR044839">
    <property type="entry name" value="NDR1-like"/>
</dbReference>
<keyword evidence="2" id="KW-0472">Membrane</keyword>
<organism evidence="3 4">
    <name type="scientific">Canna indica</name>
    <name type="common">Indian-shot</name>
    <dbReference type="NCBI Taxonomy" id="4628"/>
    <lineage>
        <taxon>Eukaryota</taxon>
        <taxon>Viridiplantae</taxon>
        <taxon>Streptophyta</taxon>
        <taxon>Embryophyta</taxon>
        <taxon>Tracheophyta</taxon>
        <taxon>Spermatophyta</taxon>
        <taxon>Magnoliopsida</taxon>
        <taxon>Liliopsida</taxon>
        <taxon>Zingiberales</taxon>
        <taxon>Cannaceae</taxon>
        <taxon>Canna</taxon>
    </lineage>
</organism>
<accession>A0AAQ3QKR1</accession>
<dbReference type="GO" id="GO:0009506">
    <property type="term" value="C:plasmodesma"/>
    <property type="evidence" value="ECO:0007669"/>
    <property type="project" value="TreeGrafter"/>
</dbReference>
<evidence type="ECO:0000256" key="1">
    <source>
        <dbReference type="ARBA" id="ARBA00004370"/>
    </source>
</evidence>
<proteinExistence type="predicted"/>
<dbReference type="EMBL" id="CP136896">
    <property type="protein sequence ID" value="WOL12736.1"/>
    <property type="molecule type" value="Genomic_DNA"/>
</dbReference>
<dbReference type="GO" id="GO:0005886">
    <property type="term" value="C:plasma membrane"/>
    <property type="evidence" value="ECO:0007669"/>
    <property type="project" value="TreeGrafter"/>
</dbReference>
<reference evidence="3 4" key="1">
    <citation type="submission" date="2023-10" db="EMBL/GenBank/DDBJ databases">
        <title>Chromosome-scale genome assembly provides insights into flower coloration mechanisms of Canna indica.</title>
        <authorList>
            <person name="Li C."/>
        </authorList>
    </citation>
    <scope>NUCLEOTIDE SEQUENCE [LARGE SCALE GENOMIC DNA]</scope>
    <source>
        <tissue evidence="3">Flower</tissue>
    </source>
</reference>
<comment type="subcellular location">
    <subcellularLocation>
        <location evidence="1">Membrane</location>
    </subcellularLocation>
</comment>
<name>A0AAQ3QKR1_9LILI</name>
<keyword evidence="4" id="KW-1185">Reference proteome</keyword>
<gene>
    <name evidence="3" type="ORF">Cni_G21503</name>
</gene>
<evidence type="ECO:0000256" key="2">
    <source>
        <dbReference type="ARBA" id="ARBA00023136"/>
    </source>
</evidence>
<dbReference type="PANTHER" id="PTHR31415">
    <property type="entry name" value="OS05G0367900 PROTEIN"/>
    <property type="match status" value="1"/>
</dbReference>
<dbReference type="PANTHER" id="PTHR31415:SF166">
    <property type="entry name" value="LATE EMBRYOGENESIS ABUNDANT (LEA) HYDROXYPROLINE-RICH GLYCOPROTEIN FAMILY"/>
    <property type="match status" value="1"/>
</dbReference>
<evidence type="ECO:0000313" key="4">
    <source>
        <dbReference type="Proteomes" id="UP001327560"/>
    </source>
</evidence>